<dbReference type="InterPro" id="IPR008977">
    <property type="entry name" value="PHM/PNGase_F_dom_sf"/>
</dbReference>
<feature type="domain" description="Copper type II ascorbate-dependent monooxygenase C-terminal" evidence="3">
    <location>
        <begin position="318"/>
        <end position="414"/>
    </location>
</feature>
<dbReference type="Pfam" id="PF03712">
    <property type="entry name" value="Cu2_monoox_C"/>
    <property type="match status" value="1"/>
</dbReference>
<dbReference type="Proteomes" id="UP001472866">
    <property type="component" value="Chromosome 05"/>
</dbReference>
<dbReference type="Gene3D" id="2.60.120.310">
    <property type="entry name" value="Copper type II, ascorbate-dependent monooxygenase, N-terminal domain"/>
    <property type="match status" value="1"/>
</dbReference>
<sequence length="470" mass="53012">MMRAEKRRRSDPKTKLAYLVVAILATLLLLGPSRASTRRRRDVLDLKGEDLEKKARLVGKVALLETENFDEENGRCLDASEECSLTFRFEPQPIWNANAVINGTAGVLNIPHPITGKVDAAFVCKLGGIELSEDHWLTHAEAHIQKHPDPVNDGFEYDVVHHFNMFSCERGVSTRPDLDLDENMHCDQNLFMHSSPKCNYQMSYDKGAVKFGLPPDSGFLLGPSNPYAREYLFQVHYLVPEHYDEIMRRWGPVYDSSAYKITLRRRASGERDPLGIIALNDMRIRYKPGRTTHHQYRVPYSDTLETLMKGDFDTFGSVQPVAVHLHAHSTTKKIWVEHKRGYEKLGEYGRIDTYWANGPDQTFFLLPEQDRTRPLLRGDDLTVNCFVDTAGKSIDTLYGVSHQTEMCGIILVYRNHNYTSGDNYRESNAKDFLPASFKPLLSRVPSRVADGGDGRGEPHGAGSGAAGVAI</sequence>
<dbReference type="AlphaFoldDB" id="A0AAX4P7X4"/>
<accession>A0AAX4P7X4</accession>
<gene>
    <name evidence="4" type="ORF">HKI87_05g37490</name>
</gene>
<evidence type="ECO:0000256" key="1">
    <source>
        <dbReference type="ARBA" id="ARBA00023157"/>
    </source>
</evidence>
<dbReference type="PANTHER" id="PTHR10157:SF23">
    <property type="entry name" value="MOXD1 HOMOLOG 1"/>
    <property type="match status" value="1"/>
</dbReference>
<proteinExistence type="predicted"/>
<dbReference type="Gene3D" id="2.60.120.230">
    <property type="match status" value="1"/>
</dbReference>
<keyword evidence="5" id="KW-1185">Reference proteome</keyword>
<dbReference type="InterPro" id="IPR024548">
    <property type="entry name" value="Cu2_monoox_C"/>
</dbReference>
<dbReference type="GO" id="GO:0004500">
    <property type="term" value="F:dopamine beta-monooxygenase activity"/>
    <property type="evidence" value="ECO:0007669"/>
    <property type="project" value="InterPro"/>
</dbReference>
<dbReference type="InterPro" id="IPR000945">
    <property type="entry name" value="DBH-like"/>
</dbReference>
<dbReference type="PANTHER" id="PTHR10157">
    <property type="entry name" value="DOPAMINE BETA HYDROXYLASE RELATED"/>
    <property type="match status" value="1"/>
</dbReference>
<protein>
    <submittedName>
        <fullName evidence="4">Cu2_monoox_C domain-containing protein</fullName>
    </submittedName>
</protein>
<name>A0AAX4P7X4_9CHLO</name>
<dbReference type="InterPro" id="IPR036939">
    <property type="entry name" value="Cu2_ascorb_mOase_N_sf"/>
</dbReference>
<evidence type="ECO:0000313" key="5">
    <source>
        <dbReference type="Proteomes" id="UP001472866"/>
    </source>
</evidence>
<keyword evidence="1" id="KW-1015">Disulfide bond</keyword>
<dbReference type="GO" id="GO:0005507">
    <property type="term" value="F:copper ion binding"/>
    <property type="evidence" value="ECO:0007669"/>
    <property type="project" value="InterPro"/>
</dbReference>
<dbReference type="EMBL" id="CP151505">
    <property type="protein sequence ID" value="WZN62213.1"/>
    <property type="molecule type" value="Genomic_DNA"/>
</dbReference>
<evidence type="ECO:0000313" key="4">
    <source>
        <dbReference type="EMBL" id="WZN62213.1"/>
    </source>
</evidence>
<dbReference type="SUPFAM" id="SSF49742">
    <property type="entry name" value="PHM/PNGase F"/>
    <property type="match status" value="2"/>
</dbReference>
<evidence type="ECO:0000259" key="3">
    <source>
        <dbReference type="Pfam" id="PF03712"/>
    </source>
</evidence>
<organism evidence="4 5">
    <name type="scientific">Chloropicon roscoffensis</name>
    <dbReference type="NCBI Taxonomy" id="1461544"/>
    <lineage>
        <taxon>Eukaryota</taxon>
        <taxon>Viridiplantae</taxon>
        <taxon>Chlorophyta</taxon>
        <taxon>Chloropicophyceae</taxon>
        <taxon>Chloropicales</taxon>
        <taxon>Chloropicaceae</taxon>
        <taxon>Chloropicon</taxon>
    </lineage>
</organism>
<evidence type="ECO:0000256" key="2">
    <source>
        <dbReference type="SAM" id="MobiDB-lite"/>
    </source>
</evidence>
<reference evidence="4 5" key="1">
    <citation type="submission" date="2024-03" db="EMBL/GenBank/DDBJ databases">
        <title>Complete genome sequence of the green alga Chloropicon roscoffensis RCC1871.</title>
        <authorList>
            <person name="Lemieux C."/>
            <person name="Pombert J.-F."/>
            <person name="Otis C."/>
            <person name="Turmel M."/>
        </authorList>
    </citation>
    <scope>NUCLEOTIDE SEQUENCE [LARGE SCALE GENOMIC DNA]</scope>
    <source>
        <strain evidence="4 5">RCC1871</strain>
    </source>
</reference>
<feature type="compositionally biased region" description="Gly residues" evidence="2">
    <location>
        <begin position="459"/>
        <end position="470"/>
    </location>
</feature>
<dbReference type="InterPro" id="IPR014784">
    <property type="entry name" value="Cu2_ascorb_mOase-like_C"/>
</dbReference>
<feature type="region of interest" description="Disordered" evidence="2">
    <location>
        <begin position="446"/>
        <end position="470"/>
    </location>
</feature>